<dbReference type="EMBL" id="CAJVPT010012679">
    <property type="protein sequence ID" value="CAG8589003.1"/>
    <property type="molecule type" value="Genomic_DNA"/>
</dbReference>
<comment type="caution">
    <text evidence="1">The sequence shown here is derived from an EMBL/GenBank/DDBJ whole genome shotgun (WGS) entry which is preliminary data.</text>
</comment>
<accession>A0ACA9MG05</accession>
<proteinExistence type="predicted"/>
<gene>
    <name evidence="1" type="ORF">ACOLOM_LOCUS6244</name>
</gene>
<keyword evidence="2" id="KW-1185">Reference proteome</keyword>
<evidence type="ECO:0000313" key="2">
    <source>
        <dbReference type="Proteomes" id="UP000789525"/>
    </source>
</evidence>
<evidence type="ECO:0000313" key="1">
    <source>
        <dbReference type="EMBL" id="CAG8589003.1"/>
    </source>
</evidence>
<organism evidence="1 2">
    <name type="scientific">Acaulospora colombiana</name>
    <dbReference type="NCBI Taxonomy" id="27376"/>
    <lineage>
        <taxon>Eukaryota</taxon>
        <taxon>Fungi</taxon>
        <taxon>Fungi incertae sedis</taxon>
        <taxon>Mucoromycota</taxon>
        <taxon>Glomeromycotina</taxon>
        <taxon>Glomeromycetes</taxon>
        <taxon>Diversisporales</taxon>
        <taxon>Acaulosporaceae</taxon>
        <taxon>Acaulospora</taxon>
    </lineage>
</organism>
<reference evidence="1" key="1">
    <citation type="submission" date="2021-06" db="EMBL/GenBank/DDBJ databases">
        <authorList>
            <person name="Kallberg Y."/>
            <person name="Tangrot J."/>
            <person name="Rosling A."/>
        </authorList>
    </citation>
    <scope>NUCLEOTIDE SEQUENCE</scope>
    <source>
        <strain evidence="1">CL356</strain>
    </source>
</reference>
<dbReference type="Proteomes" id="UP000789525">
    <property type="component" value="Unassembled WGS sequence"/>
</dbReference>
<feature type="non-terminal residue" evidence="1">
    <location>
        <position position="290"/>
    </location>
</feature>
<sequence>MDTIEDDMTLSFEKKEPLLRNFSKFMYKKGWNYTESGPDERDRNLLLEFDVVIEEFSRLKKEDIIIDIASETGNGMADYMTDAARTVVTNEDFDLYCYYVAGLVGVGLSRIFAVSGLESPEIAKEIKYPKAMGLFLQKTNIIRDYLDDVGNGRYYWPKEIWSRYTNDLALLKEPGYETEGIHCLSDVVVNTLQHVPDCLTYMHRLRNPSIFNFCAIPQVMAIASLALFFRNYDIYRKVVKIRRVESIKLILKCNNIYEVAHTFRQNIRVIIAKNDPSDPNFLKISMACGQ</sequence>
<protein>
    <submittedName>
        <fullName evidence="1">9301_t:CDS:1</fullName>
    </submittedName>
</protein>
<name>A0ACA9MG05_9GLOM</name>